<dbReference type="EMBL" id="JNBS01003111">
    <property type="protein sequence ID" value="OQR88595.1"/>
    <property type="molecule type" value="Genomic_DNA"/>
</dbReference>
<proteinExistence type="predicted"/>
<dbReference type="SUPFAM" id="SSF56219">
    <property type="entry name" value="DNase I-like"/>
    <property type="match status" value="1"/>
</dbReference>
<dbReference type="InterPro" id="IPR036691">
    <property type="entry name" value="Endo/exonu/phosph_ase_sf"/>
</dbReference>
<dbReference type="AlphaFoldDB" id="A0A1V9YS58"/>
<evidence type="ECO:0000313" key="1">
    <source>
        <dbReference type="EMBL" id="OQR88595.1"/>
    </source>
</evidence>
<organism evidence="1 2">
    <name type="scientific">Thraustotheca clavata</name>
    <dbReference type="NCBI Taxonomy" id="74557"/>
    <lineage>
        <taxon>Eukaryota</taxon>
        <taxon>Sar</taxon>
        <taxon>Stramenopiles</taxon>
        <taxon>Oomycota</taxon>
        <taxon>Saprolegniomycetes</taxon>
        <taxon>Saprolegniales</taxon>
        <taxon>Achlyaceae</taxon>
        <taxon>Thraustotheca</taxon>
    </lineage>
</organism>
<dbReference type="Proteomes" id="UP000243217">
    <property type="component" value="Unassembled WGS sequence"/>
</dbReference>
<evidence type="ECO:0008006" key="3">
    <source>
        <dbReference type="Google" id="ProtNLM"/>
    </source>
</evidence>
<name>A0A1V9YS58_9STRA</name>
<evidence type="ECO:0000313" key="2">
    <source>
        <dbReference type="Proteomes" id="UP000243217"/>
    </source>
</evidence>
<sequence>MYQPAVASAVWGEVPFYYHNVYSPIANADRANFYSTLPRDFPPAALQVVLGNFNFPTDRLRDFRSGKSNHHTARDECFQWLQALKVIDTWRLHHPTARVYS</sequence>
<dbReference type="OrthoDB" id="77939at2759"/>
<accession>A0A1V9YS58</accession>
<comment type="caution">
    <text evidence="1">The sequence shown here is derived from an EMBL/GenBank/DDBJ whole genome shotgun (WGS) entry which is preliminary data.</text>
</comment>
<reference evidence="1 2" key="1">
    <citation type="journal article" date="2014" name="Genome Biol. Evol.">
        <title>The secreted proteins of Achlya hypogyna and Thraustotheca clavata identify the ancestral oomycete secretome and reveal gene acquisitions by horizontal gene transfer.</title>
        <authorList>
            <person name="Misner I."/>
            <person name="Blouin N."/>
            <person name="Leonard G."/>
            <person name="Richards T.A."/>
            <person name="Lane C.E."/>
        </authorList>
    </citation>
    <scope>NUCLEOTIDE SEQUENCE [LARGE SCALE GENOMIC DNA]</scope>
    <source>
        <strain evidence="1 2">ATCC 34112</strain>
    </source>
</reference>
<protein>
    <recommendedName>
        <fullName evidence="3">Endonuclease/exonuclease/phosphatase domain-containing protein</fullName>
    </recommendedName>
</protein>
<gene>
    <name evidence="1" type="ORF">THRCLA_22837</name>
</gene>
<dbReference type="Gene3D" id="3.60.10.10">
    <property type="entry name" value="Endonuclease/exonuclease/phosphatase"/>
    <property type="match status" value="1"/>
</dbReference>
<keyword evidence="2" id="KW-1185">Reference proteome</keyword>